<comment type="caution">
    <text evidence="1">The sequence shown here is derived from an EMBL/GenBank/DDBJ whole genome shotgun (WGS) entry which is preliminary data.</text>
</comment>
<name>A0ABV5PCA8_STRCM</name>
<protein>
    <submittedName>
        <fullName evidence="1">DUF5990 family protein</fullName>
    </submittedName>
</protein>
<sequence length="135" mass="14761">MTELRLRLIGEHLPGADCGEFRDVHVAVQRGKDPEGPVRGDAAEAVWDLTLDVRPGPDFRGPYVHGHPGARFLYLTWGEVGPDGAFAMFRRAKIFCADIPAALVARGEAEGRMSLTDDKGLPLCAGIRPPEIRWS</sequence>
<dbReference type="Pfam" id="PF19452">
    <property type="entry name" value="DUF5990"/>
    <property type="match status" value="1"/>
</dbReference>
<accession>A0ABV5PCA8</accession>
<evidence type="ECO:0000313" key="1">
    <source>
        <dbReference type="EMBL" id="MFB9520840.1"/>
    </source>
</evidence>
<organism evidence="1 2">
    <name type="scientific">Streptomyces cremeus</name>
    <dbReference type="NCBI Taxonomy" id="66881"/>
    <lineage>
        <taxon>Bacteria</taxon>
        <taxon>Bacillati</taxon>
        <taxon>Actinomycetota</taxon>
        <taxon>Actinomycetes</taxon>
        <taxon>Kitasatosporales</taxon>
        <taxon>Streptomycetaceae</taxon>
        <taxon>Streptomyces</taxon>
    </lineage>
</organism>
<reference evidence="1 2" key="1">
    <citation type="submission" date="2024-09" db="EMBL/GenBank/DDBJ databases">
        <authorList>
            <person name="Sun Q."/>
            <person name="Mori K."/>
        </authorList>
    </citation>
    <scope>NUCLEOTIDE SEQUENCE [LARGE SCALE GENOMIC DNA]</scope>
    <source>
        <strain evidence="1 2">JCM 4362</strain>
    </source>
</reference>
<keyword evidence="2" id="KW-1185">Reference proteome</keyword>
<dbReference type="Proteomes" id="UP001589718">
    <property type="component" value="Unassembled WGS sequence"/>
</dbReference>
<gene>
    <name evidence="1" type="ORF">ACFFTU_12840</name>
</gene>
<dbReference type="EMBL" id="JBHMCR010000006">
    <property type="protein sequence ID" value="MFB9520840.1"/>
    <property type="molecule type" value="Genomic_DNA"/>
</dbReference>
<proteinExistence type="predicted"/>
<dbReference type="RefSeq" id="WP_345223493.1">
    <property type="nucleotide sequence ID" value="NZ_BAAAXE010000013.1"/>
</dbReference>
<dbReference type="InterPro" id="IPR046032">
    <property type="entry name" value="DUF5990"/>
</dbReference>
<evidence type="ECO:0000313" key="2">
    <source>
        <dbReference type="Proteomes" id="UP001589718"/>
    </source>
</evidence>